<evidence type="ECO:0000256" key="12">
    <source>
        <dbReference type="HAMAP-Rule" id="MF_00111"/>
    </source>
</evidence>
<dbReference type="RefSeq" id="WP_324670246.1">
    <property type="nucleotide sequence ID" value="NZ_CP141614.1"/>
</dbReference>
<evidence type="ECO:0000256" key="4">
    <source>
        <dbReference type="ARBA" id="ARBA00022618"/>
    </source>
</evidence>
<dbReference type="InterPro" id="IPR050068">
    <property type="entry name" value="MurA_subfamily"/>
</dbReference>
<evidence type="ECO:0000256" key="8">
    <source>
        <dbReference type="ARBA" id="ARBA00023306"/>
    </source>
</evidence>
<gene>
    <name evidence="12 15" type="primary">murA</name>
    <name evidence="15" type="ORF">VLY81_06710</name>
</gene>
<protein>
    <recommendedName>
        <fullName evidence="12">UDP-N-acetylglucosamine 1-carboxyvinyltransferase</fullName>
        <ecNumber evidence="12">2.5.1.7</ecNumber>
    </recommendedName>
    <alternativeName>
        <fullName evidence="12">Enoylpyruvate transferase</fullName>
    </alternativeName>
    <alternativeName>
        <fullName evidence="12">UDP-N-acetylglucosamine enolpyruvyl transferase</fullName>
        <shortName evidence="12">EPT</shortName>
    </alternativeName>
</protein>
<evidence type="ECO:0000256" key="10">
    <source>
        <dbReference type="ARBA" id="ARBA00038367"/>
    </source>
</evidence>
<keyword evidence="12" id="KW-0670">Pyruvate</keyword>
<evidence type="ECO:0000313" key="16">
    <source>
        <dbReference type="Proteomes" id="UP001333102"/>
    </source>
</evidence>
<dbReference type="PANTHER" id="PTHR43783">
    <property type="entry name" value="UDP-N-ACETYLGLUCOSAMINE 1-CARBOXYVINYLTRANSFERASE"/>
    <property type="match status" value="1"/>
</dbReference>
<feature type="binding site" evidence="12">
    <location>
        <begin position="122"/>
        <end position="126"/>
    </location>
    <ligand>
        <name>UDP-N-acetyl-alpha-D-glucosamine</name>
        <dbReference type="ChEBI" id="CHEBI:57705"/>
    </ligand>
</feature>
<sequence length="466" mass="49501">MDRLSVVGGVPLAGTIHVSGAKNAALKLMAAALLTRQPCVIRNVPRILDVATMMGLLEGIGARVRWTGPGEVRVEAPGSLEGEPPPQLVRTMRASVQLMGPLLARTGRVRISQPGGCNIGERPLDLHLQGLQAMGATVVQEGGFITLRARRLHGAEIVLDFPSVGATENLMMSATLAEGTTVIANAAREPEVVELQGFLRAMGARVEGAGGSTVRVEGVPSLGGATWELMPDRIETATWMVAAAITRGHLRLEGVRPDHVAAVMARLEAAGARIQADGSTMEVVGPAERPVPVSIRTQPYPGFPTDVQPQWAALMAMALGTSVIREEIYSHRFQYVRELWRMGADITVESRVAIIRGVPALTGASIEAPDLRGGAALVLAALAAEGASQIRGVHHLDRGYEALERKLRQVGARVERASTEGGPAGRPGRSAPRRPRRAGPARGARRCRPQHRARGGGTSWRPRPGR</sequence>
<keyword evidence="4 12" id="KW-0132">Cell division</keyword>
<feature type="binding site" evidence="12">
    <location>
        <position position="93"/>
    </location>
    <ligand>
        <name>UDP-N-acetyl-alpha-D-glucosamine</name>
        <dbReference type="ChEBI" id="CHEBI:57705"/>
    </ligand>
</feature>
<evidence type="ECO:0000256" key="3">
    <source>
        <dbReference type="ARBA" id="ARBA00022490"/>
    </source>
</evidence>
<evidence type="ECO:0000313" key="15">
    <source>
        <dbReference type="EMBL" id="WRP15838.1"/>
    </source>
</evidence>
<dbReference type="PANTHER" id="PTHR43783:SF1">
    <property type="entry name" value="UDP-N-ACETYLGLUCOSAMINE 1-CARBOXYVINYLTRANSFERASE"/>
    <property type="match status" value="1"/>
</dbReference>
<comment type="catalytic activity">
    <reaction evidence="11 12">
        <text>phosphoenolpyruvate + UDP-N-acetyl-alpha-D-glucosamine = UDP-N-acetyl-3-O-(1-carboxyvinyl)-alpha-D-glucosamine + phosphate</text>
        <dbReference type="Rhea" id="RHEA:18681"/>
        <dbReference type="ChEBI" id="CHEBI:43474"/>
        <dbReference type="ChEBI" id="CHEBI:57705"/>
        <dbReference type="ChEBI" id="CHEBI:58702"/>
        <dbReference type="ChEBI" id="CHEBI:68483"/>
        <dbReference type="EC" id="2.5.1.7"/>
    </reaction>
</comment>
<keyword evidence="6 12" id="KW-0133">Cell shape</keyword>
<evidence type="ECO:0000256" key="2">
    <source>
        <dbReference type="ARBA" id="ARBA00004752"/>
    </source>
</evidence>
<feature type="modified residue" description="2-(S-cysteinyl)pyruvic acid O-phosphothioketal" evidence="12">
    <location>
        <position position="117"/>
    </location>
</feature>
<evidence type="ECO:0000256" key="9">
    <source>
        <dbReference type="ARBA" id="ARBA00023316"/>
    </source>
</evidence>
<keyword evidence="9 12" id="KW-0961">Cell wall biogenesis/degradation</keyword>
<dbReference type="NCBIfam" id="NF006873">
    <property type="entry name" value="PRK09369.1"/>
    <property type="match status" value="1"/>
</dbReference>
<dbReference type="NCBIfam" id="TIGR01072">
    <property type="entry name" value="murA"/>
    <property type="match status" value="1"/>
</dbReference>
<feature type="binding site" evidence="12">
    <location>
        <position position="306"/>
    </location>
    <ligand>
        <name>UDP-N-acetyl-alpha-D-glucosamine</name>
        <dbReference type="ChEBI" id="CHEBI:57705"/>
    </ligand>
</feature>
<organism evidence="15 16">
    <name type="scientific">Geochorda subterranea</name>
    <dbReference type="NCBI Taxonomy" id="3109564"/>
    <lineage>
        <taxon>Bacteria</taxon>
        <taxon>Bacillati</taxon>
        <taxon>Bacillota</taxon>
        <taxon>Limnochordia</taxon>
        <taxon>Limnochordales</taxon>
        <taxon>Geochordaceae</taxon>
        <taxon>Geochorda</taxon>
    </lineage>
</organism>
<evidence type="ECO:0000256" key="6">
    <source>
        <dbReference type="ARBA" id="ARBA00022960"/>
    </source>
</evidence>
<comment type="similarity">
    <text evidence="10 12">Belongs to the EPSP synthase family. MurA subfamily.</text>
</comment>
<evidence type="ECO:0000259" key="14">
    <source>
        <dbReference type="Pfam" id="PF00275"/>
    </source>
</evidence>
<keyword evidence="16" id="KW-1185">Reference proteome</keyword>
<dbReference type="SUPFAM" id="SSF55205">
    <property type="entry name" value="EPT/RTPC-like"/>
    <property type="match status" value="1"/>
</dbReference>
<dbReference type="InterPro" id="IPR005750">
    <property type="entry name" value="UDP_GlcNAc_COvinyl_MurA"/>
</dbReference>
<name>A0ABZ1BUJ7_9FIRM</name>
<keyword evidence="7 12" id="KW-0573">Peptidoglycan synthesis</keyword>
<evidence type="ECO:0000256" key="1">
    <source>
        <dbReference type="ARBA" id="ARBA00004496"/>
    </source>
</evidence>
<comment type="subcellular location">
    <subcellularLocation>
        <location evidence="1 12">Cytoplasm</location>
    </subcellularLocation>
</comment>
<feature type="region of interest" description="Disordered" evidence="13">
    <location>
        <begin position="411"/>
        <end position="466"/>
    </location>
</feature>
<evidence type="ECO:0000256" key="13">
    <source>
        <dbReference type="SAM" id="MobiDB-lite"/>
    </source>
</evidence>
<keyword evidence="3 12" id="KW-0963">Cytoplasm</keyword>
<feature type="domain" description="Enolpyruvate transferase" evidence="14">
    <location>
        <begin position="8"/>
        <end position="407"/>
    </location>
</feature>
<dbReference type="GO" id="GO:0008760">
    <property type="term" value="F:UDP-N-acetylglucosamine 1-carboxyvinyltransferase activity"/>
    <property type="evidence" value="ECO:0007669"/>
    <property type="project" value="UniProtKB-EC"/>
</dbReference>
<proteinExistence type="inferred from homology"/>
<evidence type="ECO:0000256" key="11">
    <source>
        <dbReference type="ARBA" id="ARBA00047527"/>
    </source>
</evidence>
<dbReference type="EMBL" id="CP141614">
    <property type="protein sequence ID" value="WRP15838.1"/>
    <property type="molecule type" value="Genomic_DNA"/>
</dbReference>
<accession>A0ABZ1BUJ7</accession>
<feature type="compositionally biased region" description="Basic residues" evidence="13">
    <location>
        <begin position="431"/>
        <end position="454"/>
    </location>
</feature>
<dbReference type="Proteomes" id="UP001333102">
    <property type="component" value="Chromosome"/>
</dbReference>
<evidence type="ECO:0000256" key="5">
    <source>
        <dbReference type="ARBA" id="ARBA00022679"/>
    </source>
</evidence>
<reference evidence="16" key="1">
    <citation type="submission" date="2023-12" db="EMBL/GenBank/DDBJ databases">
        <title>Novel isolates from deep terrestrial aquifers shed light on the physiology and ecology of the class Limnochordia.</title>
        <authorList>
            <person name="Karnachuk O.V."/>
            <person name="Lukina A.P."/>
            <person name="Avakyan M.R."/>
            <person name="Kadnikov V."/>
            <person name="Begmatov S."/>
            <person name="Beletsky A.V."/>
            <person name="Mardanov A.V."/>
            <person name="Ravin N.V."/>
        </authorList>
    </citation>
    <scope>NUCLEOTIDE SEQUENCE [LARGE SCALE GENOMIC DNA]</scope>
    <source>
        <strain evidence="16">LN</strain>
    </source>
</reference>
<feature type="binding site" evidence="12">
    <location>
        <position position="328"/>
    </location>
    <ligand>
        <name>UDP-N-acetyl-alpha-D-glucosamine</name>
        <dbReference type="ChEBI" id="CHEBI:57705"/>
    </ligand>
</feature>
<dbReference type="HAMAP" id="MF_00111">
    <property type="entry name" value="MurA"/>
    <property type="match status" value="1"/>
</dbReference>
<keyword evidence="5 12" id="KW-0808">Transferase</keyword>
<dbReference type="InterPro" id="IPR036968">
    <property type="entry name" value="Enolpyruvate_Tfrase_sf"/>
</dbReference>
<comment type="pathway">
    <text evidence="2 12">Cell wall biogenesis; peptidoglycan biosynthesis.</text>
</comment>
<dbReference type="Pfam" id="PF00275">
    <property type="entry name" value="EPSP_synthase"/>
    <property type="match status" value="1"/>
</dbReference>
<comment type="caution">
    <text evidence="12">Lacks conserved residue(s) required for the propagation of feature annotation.</text>
</comment>
<dbReference type="CDD" id="cd01555">
    <property type="entry name" value="UdpNAET"/>
    <property type="match status" value="1"/>
</dbReference>
<feature type="binding site" evidence="12">
    <location>
        <begin position="22"/>
        <end position="23"/>
    </location>
    <ligand>
        <name>phosphoenolpyruvate</name>
        <dbReference type="ChEBI" id="CHEBI:58702"/>
    </ligand>
</feature>
<dbReference type="InterPro" id="IPR013792">
    <property type="entry name" value="RNA3'P_cycl/enolpyr_Trfase_a/b"/>
</dbReference>
<dbReference type="InterPro" id="IPR001986">
    <property type="entry name" value="Enolpyruvate_Tfrase_dom"/>
</dbReference>
<feature type="active site" description="Proton donor" evidence="12">
    <location>
        <position position="117"/>
    </location>
</feature>
<dbReference type="Gene3D" id="3.65.10.10">
    <property type="entry name" value="Enolpyruvate transferase domain"/>
    <property type="match status" value="2"/>
</dbReference>
<keyword evidence="8 12" id="KW-0131">Cell cycle</keyword>
<evidence type="ECO:0000256" key="7">
    <source>
        <dbReference type="ARBA" id="ARBA00022984"/>
    </source>
</evidence>
<comment type="function">
    <text evidence="12">Cell wall formation. Adds enolpyruvyl to UDP-N-acetylglucosamine.</text>
</comment>
<dbReference type="EC" id="2.5.1.7" evidence="12"/>